<evidence type="ECO:0008006" key="2">
    <source>
        <dbReference type="Google" id="ProtNLM"/>
    </source>
</evidence>
<name>A0A6J4N4M7_9BACT</name>
<dbReference type="EMBL" id="CADCTV010001065">
    <property type="protein sequence ID" value="CAA9376396.1"/>
    <property type="molecule type" value="Genomic_DNA"/>
</dbReference>
<proteinExistence type="predicted"/>
<gene>
    <name evidence="1" type="ORF">AVDCRST_MAG89-5041</name>
</gene>
<organism evidence="1">
    <name type="scientific">uncultured Gemmatimonadota bacterium</name>
    <dbReference type="NCBI Taxonomy" id="203437"/>
    <lineage>
        <taxon>Bacteria</taxon>
        <taxon>Pseudomonadati</taxon>
        <taxon>Gemmatimonadota</taxon>
        <taxon>environmental samples</taxon>
    </lineage>
</organism>
<dbReference type="CDD" id="cd03801">
    <property type="entry name" value="GT4_PimA-like"/>
    <property type="match status" value="1"/>
</dbReference>
<protein>
    <recommendedName>
        <fullName evidence="2">Glycosyl transferase family 1 domain-containing protein</fullName>
    </recommendedName>
</protein>
<dbReference type="PANTHER" id="PTHR12526">
    <property type="entry name" value="GLYCOSYLTRANSFERASE"/>
    <property type="match status" value="1"/>
</dbReference>
<dbReference type="Gene3D" id="3.40.50.2000">
    <property type="entry name" value="Glycogen Phosphorylase B"/>
    <property type="match status" value="2"/>
</dbReference>
<dbReference type="SUPFAM" id="SSF53756">
    <property type="entry name" value="UDP-Glycosyltransferase/glycogen phosphorylase"/>
    <property type="match status" value="1"/>
</dbReference>
<accession>A0A6J4N4M7</accession>
<dbReference type="AlphaFoldDB" id="A0A6J4N4M7"/>
<dbReference type="PANTHER" id="PTHR12526:SF636">
    <property type="entry name" value="BLL3647 PROTEIN"/>
    <property type="match status" value="1"/>
</dbReference>
<reference evidence="1" key="1">
    <citation type="submission" date="2020-02" db="EMBL/GenBank/DDBJ databases">
        <authorList>
            <person name="Meier V. D."/>
        </authorList>
    </citation>
    <scope>NUCLEOTIDE SEQUENCE</scope>
    <source>
        <strain evidence="1">AVDCRST_MAG89</strain>
    </source>
</reference>
<evidence type="ECO:0000313" key="1">
    <source>
        <dbReference type="EMBL" id="CAA9376396.1"/>
    </source>
</evidence>
<dbReference type="GO" id="GO:0016757">
    <property type="term" value="F:glycosyltransferase activity"/>
    <property type="evidence" value="ECO:0007669"/>
    <property type="project" value="TreeGrafter"/>
</dbReference>
<dbReference type="Pfam" id="PF13692">
    <property type="entry name" value="Glyco_trans_1_4"/>
    <property type="match status" value="1"/>
</dbReference>
<sequence>MRIAVVSTMGATPWGGSEELWALMAGHALDDGHEVALFVHRWPELHPALRALSERGARLYRRGRSYALAGERMAGRVLRRPVRLSPPPVLSSFRHLYAWRPDVVVISEGTFFSFVHVGEVADWLAESGTPYVPLVQYLSDAYGVADAFRERAARFYGQAARVAFVSAGNLESGQRQLAARLPNATVVQNPVKLVDAGPMPLPPAGPAQLASVGRLAVGDKGQDVLLQTLGGPAWRGREWRLNLYGTGGDEGYLRALAGMYGVADRVAFHGHVTDVPSIWAANHLLVMPSRAEGTPLALLEAMRCGRAAVVTDVGGNVEWVREGHTGFVAEAPTARSFGAALERAWAARAEWSALGRTAYDEAARRLDAEPGRTLLNMVTGAARAESD</sequence>